<sequence length="136" mass="14095">MAGGMKMPRALLLPIAFGALLPGRLVAQGVADPTRPPLAATLPSADATAATPAATGLQTILRRKGTRPAAIINGQYVDLGGKVGDARLVQINESEVILQGPGGREELRLTPAVEKSAPVLPHAEDRPLSLRAGRKK</sequence>
<protein>
    <recommendedName>
        <fullName evidence="3">MSHA biogenesis protein MshK</fullName>
    </recommendedName>
</protein>
<reference evidence="1 2" key="1">
    <citation type="submission" date="2020-03" db="EMBL/GenBank/DDBJ databases">
        <authorList>
            <consortium name="Genoscope - CEA"/>
            <person name="William W."/>
        </authorList>
    </citation>
    <scope>NUCLEOTIDE SEQUENCE [LARGE SCALE GENOMIC DNA]</scope>
    <source>
        <strain evidence="2">DSM 16959</strain>
    </source>
</reference>
<evidence type="ECO:0008006" key="3">
    <source>
        <dbReference type="Google" id="ProtNLM"/>
    </source>
</evidence>
<organism evidence="1 2">
    <name type="scientific">Denitratisoma oestradiolicum</name>
    <dbReference type="NCBI Taxonomy" id="311182"/>
    <lineage>
        <taxon>Bacteria</taxon>
        <taxon>Pseudomonadati</taxon>
        <taxon>Pseudomonadota</taxon>
        <taxon>Betaproteobacteria</taxon>
        <taxon>Nitrosomonadales</taxon>
        <taxon>Sterolibacteriaceae</taxon>
        <taxon>Denitratisoma</taxon>
    </lineage>
</organism>
<evidence type="ECO:0000313" key="1">
    <source>
        <dbReference type="EMBL" id="CAB1367607.1"/>
    </source>
</evidence>
<evidence type="ECO:0000313" key="2">
    <source>
        <dbReference type="Proteomes" id="UP000515733"/>
    </source>
</evidence>
<dbReference type="EMBL" id="LR778301">
    <property type="protein sequence ID" value="CAB1367607.1"/>
    <property type="molecule type" value="Genomic_DNA"/>
</dbReference>
<gene>
    <name evidence="1" type="ORF">DENOEST_0442</name>
</gene>
<dbReference type="Proteomes" id="UP000515733">
    <property type="component" value="Chromosome"/>
</dbReference>
<dbReference type="AlphaFoldDB" id="A0A6S6XUE6"/>
<accession>A0A6S6XUE6</accession>
<keyword evidence="2" id="KW-1185">Reference proteome</keyword>
<name>A0A6S6XUE6_9PROT</name>
<dbReference type="KEGG" id="doe:DENOEST_0442"/>
<proteinExistence type="predicted"/>